<feature type="domain" description="TfoX N-terminal" evidence="1">
    <location>
        <begin position="13"/>
        <end position="105"/>
    </location>
</feature>
<gene>
    <name evidence="2" type="ORF">GCM10011360_16190</name>
</gene>
<accession>A0A917A6T5</accession>
<organism evidence="2 3">
    <name type="scientific">Primorskyibacter flagellatus</name>
    <dbReference type="NCBI Taxonomy" id="1387277"/>
    <lineage>
        <taxon>Bacteria</taxon>
        <taxon>Pseudomonadati</taxon>
        <taxon>Pseudomonadota</taxon>
        <taxon>Alphaproteobacteria</taxon>
        <taxon>Rhodobacterales</taxon>
        <taxon>Roseobacteraceae</taxon>
        <taxon>Primorskyibacter</taxon>
    </lineage>
</organism>
<dbReference type="Pfam" id="PF04993">
    <property type="entry name" value="TfoX_N"/>
    <property type="match status" value="1"/>
</dbReference>
<reference evidence="3" key="1">
    <citation type="journal article" date="2019" name="Int. J. Syst. Evol. Microbiol.">
        <title>The Global Catalogue of Microorganisms (GCM) 10K type strain sequencing project: providing services to taxonomists for standard genome sequencing and annotation.</title>
        <authorList>
            <consortium name="The Broad Institute Genomics Platform"/>
            <consortium name="The Broad Institute Genome Sequencing Center for Infectious Disease"/>
            <person name="Wu L."/>
            <person name="Ma J."/>
        </authorList>
    </citation>
    <scope>NUCLEOTIDE SEQUENCE [LARGE SCALE GENOMIC DNA]</scope>
    <source>
        <strain evidence="3">CGMCC 1.12664</strain>
    </source>
</reference>
<dbReference type="PANTHER" id="PTHR36121">
    <property type="entry name" value="PROTEIN SXY"/>
    <property type="match status" value="1"/>
</dbReference>
<dbReference type="InterPro" id="IPR007076">
    <property type="entry name" value="TfoX_N"/>
</dbReference>
<comment type="caution">
    <text evidence="2">The sequence shown here is derived from an EMBL/GenBank/DDBJ whole genome shotgun (WGS) entry which is preliminary data.</text>
</comment>
<proteinExistence type="predicted"/>
<keyword evidence="3" id="KW-1185">Reference proteome</keyword>
<dbReference type="SUPFAM" id="SSF159894">
    <property type="entry name" value="YgaC/TfoX-N like"/>
    <property type="match status" value="1"/>
</dbReference>
<dbReference type="Proteomes" id="UP000612855">
    <property type="component" value="Unassembled WGS sequence"/>
</dbReference>
<evidence type="ECO:0000313" key="2">
    <source>
        <dbReference type="EMBL" id="GGE28791.1"/>
    </source>
</evidence>
<name>A0A917A6T5_9RHOB</name>
<dbReference type="EMBL" id="BMFJ01000001">
    <property type="protein sequence ID" value="GGE28791.1"/>
    <property type="molecule type" value="Genomic_DNA"/>
</dbReference>
<sequence length="129" mass="14009">MAVSEEVLEHALDLFRGLGPIRTGRMFSGVALYVEDDVMFAMIASSGTIYMKSDDETGARYREAGSEPFTYSRANGERMVTSLMTLPDSAADDPDEAADWARLSLGPARAAAEKKRAEKARKAARTARG</sequence>
<dbReference type="AlphaFoldDB" id="A0A917A6T5"/>
<dbReference type="RefSeq" id="WP_188477148.1">
    <property type="nucleotide sequence ID" value="NZ_BMFJ01000001.1"/>
</dbReference>
<evidence type="ECO:0000259" key="1">
    <source>
        <dbReference type="Pfam" id="PF04993"/>
    </source>
</evidence>
<dbReference type="Gene3D" id="3.30.1460.30">
    <property type="entry name" value="YgaC/TfoX-N like chaperone"/>
    <property type="match status" value="1"/>
</dbReference>
<protein>
    <recommendedName>
        <fullName evidence="1">TfoX N-terminal domain-containing protein</fullName>
    </recommendedName>
</protein>
<evidence type="ECO:0000313" key="3">
    <source>
        <dbReference type="Proteomes" id="UP000612855"/>
    </source>
</evidence>
<dbReference type="PANTHER" id="PTHR36121:SF1">
    <property type="entry name" value="PROTEIN SXY"/>
    <property type="match status" value="1"/>
</dbReference>
<dbReference type="InterPro" id="IPR047525">
    <property type="entry name" value="TfoX-like"/>
</dbReference>